<name>A0A4Q5IUC4_9ACTN</name>
<feature type="chain" id="PRO_5039144143" evidence="1">
    <location>
        <begin position="19"/>
        <end position="272"/>
    </location>
</feature>
<keyword evidence="3" id="KW-1185">Reference proteome</keyword>
<organism evidence="2 3">
    <name type="scientific">Nocardioides iriomotensis</name>
    <dbReference type="NCBI Taxonomy" id="715784"/>
    <lineage>
        <taxon>Bacteria</taxon>
        <taxon>Bacillati</taxon>
        <taxon>Actinomycetota</taxon>
        <taxon>Actinomycetes</taxon>
        <taxon>Propionibacteriales</taxon>
        <taxon>Nocardioidaceae</taxon>
        <taxon>Nocardioides</taxon>
    </lineage>
</organism>
<comment type="caution">
    <text evidence="2">The sequence shown here is derived from an EMBL/GenBank/DDBJ whole genome shotgun (WGS) entry which is preliminary data.</text>
</comment>
<evidence type="ECO:0000256" key="1">
    <source>
        <dbReference type="SAM" id="SignalP"/>
    </source>
</evidence>
<evidence type="ECO:0000313" key="3">
    <source>
        <dbReference type="Proteomes" id="UP000291189"/>
    </source>
</evidence>
<sequence>MRTVLAAMLLVAGAGCSAADEAPAPTSTIHVSLGFTQLLPDEGTPKGLLRVVNEGDEPLAVTGAGLRWSGYGPEFTRAQDATLAPGQTLDLHVLLPEARCDEGQEPISGVVSTAGETKVQRLTTSGQQFLRRLWKRGCDDALVADNVAISYAPGWRTTPDATSLDGALRLVRRTGGEPVTVTYADGSVLYDLVLPGEVTIGADQRSADVPLSIQPGNRCDEHAIGQATAPFAFRVGVRVGVGPDATETLVLVPPPVRVQAQATRMLLAYCRA</sequence>
<accession>A0A4Q5IUC4</accession>
<dbReference type="RefSeq" id="WP_129989262.1">
    <property type="nucleotide sequence ID" value="NZ_SDPU01000035.1"/>
</dbReference>
<dbReference type="AlphaFoldDB" id="A0A4Q5IUC4"/>
<gene>
    <name evidence="2" type="ORF">ETU37_20815</name>
</gene>
<reference evidence="2 3" key="1">
    <citation type="submission" date="2019-01" db="EMBL/GenBank/DDBJ databases">
        <title>Nocardioides guangzhouensis sp. nov., an actinobacterium isolated from soil.</title>
        <authorList>
            <person name="Fu Y."/>
            <person name="Cai Y."/>
            <person name="Lin Z."/>
            <person name="Chen P."/>
        </authorList>
    </citation>
    <scope>NUCLEOTIDE SEQUENCE [LARGE SCALE GENOMIC DNA]</scope>
    <source>
        <strain evidence="2 3">NBRC 105384</strain>
    </source>
</reference>
<evidence type="ECO:0000313" key="2">
    <source>
        <dbReference type="EMBL" id="RYU09497.1"/>
    </source>
</evidence>
<dbReference type="PROSITE" id="PS51257">
    <property type="entry name" value="PROKAR_LIPOPROTEIN"/>
    <property type="match status" value="1"/>
</dbReference>
<protein>
    <submittedName>
        <fullName evidence="2">Uncharacterized protein</fullName>
    </submittedName>
</protein>
<dbReference type="Proteomes" id="UP000291189">
    <property type="component" value="Unassembled WGS sequence"/>
</dbReference>
<feature type="signal peptide" evidence="1">
    <location>
        <begin position="1"/>
        <end position="18"/>
    </location>
</feature>
<keyword evidence="1" id="KW-0732">Signal</keyword>
<proteinExistence type="predicted"/>
<dbReference type="EMBL" id="SDPU01000035">
    <property type="protein sequence ID" value="RYU09497.1"/>
    <property type="molecule type" value="Genomic_DNA"/>
</dbReference>
<dbReference type="OrthoDB" id="3784033at2"/>